<dbReference type="InterPro" id="IPR035959">
    <property type="entry name" value="RutC-like_sf"/>
</dbReference>
<organism evidence="2 3">
    <name type="scientific">Cytobacillus kochii</name>
    <dbReference type="NCBI Taxonomy" id="859143"/>
    <lineage>
        <taxon>Bacteria</taxon>
        <taxon>Bacillati</taxon>
        <taxon>Bacillota</taxon>
        <taxon>Bacilli</taxon>
        <taxon>Bacillales</taxon>
        <taxon>Bacillaceae</taxon>
        <taxon>Cytobacillus</taxon>
    </lineage>
</organism>
<dbReference type="Pfam" id="PF14588">
    <property type="entry name" value="YjgF_endoribonc"/>
    <property type="match status" value="1"/>
</dbReference>
<dbReference type="CDD" id="cd02199">
    <property type="entry name" value="YjgF_YER057c_UK114_like_1"/>
    <property type="match status" value="1"/>
</dbReference>
<accession>A0A248TG98</accession>
<proteinExistence type="predicted"/>
<dbReference type="EMBL" id="CP022983">
    <property type="protein sequence ID" value="ASV67205.1"/>
    <property type="molecule type" value="Genomic_DNA"/>
</dbReference>
<dbReference type="PANTHER" id="PTHR43760">
    <property type="entry name" value="ENDORIBONUCLEASE-RELATED"/>
    <property type="match status" value="1"/>
</dbReference>
<keyword evidence="3" id="KW-1185">Reference proteome</keyword>
<gene>
    <name evidence="2" type="ORF">CKF48_07610</name>
</gene>
<dbReference type="Proteomes" id="UP000215137">
    <property type="component" value="Chromosome"/>
</dbReference>
<dbReference type="SUPFAM" id="SSF55298">
    <property type="entry name" value="YjgF-like"/>
    <property type="match status" value="1"/>
</dbReference>
<dbReference type="AlphaFoldDB" id="A0A248TG98"/>
<dbReference type="PANTHER" id="PTHR43760:SF1">
    <property type="entry name" value="ENDORIBONUCLEASE L-PSP_CHORISMATE MUTASE-LIKE DOMAIN-CONTAINING PROTEIN"/>
    <property type="match status" value="1"/>
</dbReference>
<evidence type="ECO:0000313" key="3">
    <source>
        <dbReference type="Proteomes" id="UP000215137"/>
    </source>
</evidence>
<reference evidence="2 3" key="1">
    <citation type="submission" date="2017-08" db="EMBL/GenBank/DDBJ databases">
        <title>Complete Genome Sequence of Bacillus kochii Oregon-R-modENCODE STRAIN BDGP4, isolated from Drosophila melanogaster gut.</title>
        <authorList>
            <person name="Wan K.H."/>
            <person name="Yu C."/>
            <person name="Park S."/>
            <person name="Hammonds A.S."/>
            <person name="Booth B.W."/>
            <person name="Celniker S.E."/>
        </authorList>
    </citation>
    <scope>NUCLEOTIDE SEQUENCE [LARGE SCALE GENOMIC DNA]</scope>
    <source>
        <strain evidence="2 3">BDGP4</strain>
    </source>
</reference>
<sequence length="157" mass="16758">MISGGQSMHYEEKLAERGLKLPSQINKRIFESGMRTGNLIFTSGNAAKVDGVLKYKGIVGDNVSMEEAHDAAKIAFVNCLATVREMTGSLSSIKKFVNVKGYVASTPGFSEQPEVMNEVSKLINEVFGDVGKHSRVAIGAASLPGGTPVEVEIIVEV</sequence>
<dbReference type="KEGG" id="bko:CKF48_07610"/>
<protein>
    <recommendedName>
        <fullName evidence="1">Endoribonuclease L-PSP/chorismate mutase-like domain-containing protein</fullName>
    </recommendedName>
</protein>
<feature type="domain" description="Endoribonuclease L-PSP/chorismate mutase-like" evidence="1">
    <location>
        <begin position="13"/>
        <end position="144"/>
    </location>
</feature>
<evidence type="ECO:0000313" key="2">
    <source>
        <dbReference type="EMBL" id="ASV67205.1"/>
    </source>
</evidence>
<evidence type="ECO:0000259" key="1">
    <source>
        <dbReference type="Pfam" id="PF14588"/>
    </source>
</evidence>
<name>A0A248TG98_9BACI</name>
<dbReference type="Gene3D" id="3.30.1330.40">
    <property type="entry name" value="RutC-like"/>
    <property type="match status" value="1"/>
</dbReference>
<dbReference type="InterPro" id="IPR013813">
    <property type="entry name" value="Endoribo_LPSP/chorism_mut-like"/>
</dbReference>